<keyword evidence="1" id="KW-0507">mRNA processing</keyword>
<dbReference type="OrthoDB" id="2928884at2759"/>
<accession>A0A9Q3F5D0</accession>
<dbReference type="InterPro" id="IPR054722">
    <property type="entry name" value="PolX-like_BBD"/>
</dbReference>
<evidence type="ECO:0000313" key="5">
    <source>
        <dbReference type="Proteomes" id="UP000765509"/>
    </source>
</evidence>
<evidence type="ECO:0000313" key="4">
    <source>
        <dbReference type="EMBL" id="MBW0530706.1"/>
    </source>
</evidence>
<protein>
    <recommendedName>
        <fullName evidence="3">Retrovirus-related Pol polyprotein from transposon TNT 1-94-like beta-barrel domain-containing protein</fullName>
    </recommendedName>
</protein>
<dbReference type="GO" id="GO:0003676">
    <property type="term" value="F:nucleic acid binding"/>
    <property type="evidence" value="ECO:0007669"/>
    <property type="project" value="InterPro"/>
</dbReference>
<evidence type="ECO:0000256" key="2">
    <source>
        <dbReference type="SAM" id="MobiDB-lite"/>
    </source>
</evidence>
<proteinExistence type="predicted"/>
<dbReference type="Proteomes" id="UP000765509">
    <property type="component" value="Unassembled WGS sequence"/>
</dbReference>
<dbReference type="InterPro" id="IPR036875">
    <property type="entry name" value="Znf_CCHC_sf"/>
</dbReference>
<feature type="region of interest" description="Disordered" evidence="2">
    <location>
        <begin position="1"/>
        <end position="25"/>
    </location>
</feature>
<dbReference type="GO" id="GO:0008270">
    <property type="term" value="F:zinc ion binding"/>
    <property type="evidence" value="ECO:0007669"/>
    <property type="project" value="InterPro"/>
</dbReference>
<evidence type="ECO:0000256" key="1">
    <source>
        <dbReference type="ARBA" id="ARBA00022664"/>
    </source>
</evidence>
<dbReference type="AlphaFoldDB" id="A0A9Q3F5D0"/>
<evidence type="ECO:0000259" key="3">
    <source>
        <dbReference type="Pfam" id="PF22936"/>
    </source>
</evidence>
<reference evidence="4" key="1">
    <citation type="submission" date="2021-03" db="EMBL/GenBank/DDBJ databases">
        <title>Draft genome sequence of rust myrtle Austropuccinia psidii MF-1, a brazilian biotype.</title>
        <authorList>
            <person name="Quecine M.C."/>
            <person name="Pachon D.M.R."/>
            <person name="Bonatelli M.L."/>
            <person name="Correr F.H."/>
            <person name="Franceschini L.M."/>
            <person name="Leite T.F."/>
            <person name="Margarido G.R.A."/>
            <person name="Almeida C.A."/>
            <person name="Ferrarezi J.A."/>
            <person name="Labate C.A."/>
        </authorList>
    </citation>
    <scope>NUCLEOTIDE SEQUENCE</scope>
    <source>
        <strain evidence="4">MF-1</strain>
    </source>
</reference>
<organism evidence="4 5">
    <name type="scientific">Austropuccinia psidii MF-1</name>
    <dbReference type="NCBI Taxonomy" id="1389203"/>
    <lineage>
        <taxon>Eukaryota</taxon>
        <taxon>Fungi</taxon>
        <taxon>Dikarya</taxon>
        <taxon>Basidiomycota</taxon>
        <taxon>Pucciniomycotina</taxon>
        <taxon>Pucciniomycetes</taxon>
        <taxon>Pucciniales</taxon>
        <taxon>Sphaerophragmiaceae</taxon>
        <taxon>Austropuccinia</taxon>
    </lineage>
</organism>
<gene>
    <name evidence="4" type="ORF">O181_070421</name>
</gene>
<name>A0A9Q3F5D0_9BASI</name>
<dbReference type="Pfam" id="PF22936">
    <property type="entry name" value="Pol_BBD"/>
    <property type="match status" value="1"/>
</dbReference>
<feature type="domain" description="Retrovirus-related Pol polyprotein from transposon TNT 1-94-like beta-barrel" evidence="3">
    <location>
        <begin position="137"/>
        <end position="187"/>
    </location>
</feature>
<dbReference type="EMBL" id="AVOT02036231">
    <property type="protein sequence ID" value="MBW0530706.1"/>
    <property type="molecule type" value="Genomic_DNA"/>
</dbReference>
<dbReference type="SUPFAM" id="SSF57756">
    <property type="entry name" value="Retrovirus zinc finger-like domains"/>
    <property type="match status" value="1"/>
</dbReference>
<sequence length="190" mass="21337">MTMSAGSRFSNNMQQQSSLAGNQQYVKKSIFTPPSGDGKYRRYPHTSTRSEVWARQWLSPEHPCIHCWEWGHWEQDCLRKRAGKLAAEDPIIKKPGLKLKKSQHVLHPALAGMEVNEDCYGNVASIERSPENDLLVLLDSGATHHVTNNQSIFLTYQPVNLTLLVATTDKHKVKGIGTIRLSTQDGDMSL</sequence>
<keyword evidence="5" id="KW-1185">Reference proteome</keyword>
<dbReference type="GO" id="GO:0006397">
    <property type="term" value="P:mRNA processing"/>
    <property type="evidence" value="ECO:0007669"/>
    <property type="project" value="UniProtKB-KW"/>
</dbReference>
<comment type="caution">
    <text evidence="4">The sequence shown here is derived from an EMBL/GenBank/DDBJ whole genome shotgun (WGS) entry which is preliminary data.</text>
</comment>